<organism evidence="2 3">
    <name type="scientific">Heterodera trifolii</name>
    <dbReference type="NCBI Taxonomy" id="157864"/>
    <lineage>
        <taxon>Eukaryota</taxon>
        <taxon>Metazoa</taxon>
        <taxon>Ecdysozoa</taxon>
        <taxon>Nematoda</taxon>
        <taxon>Chromadorea</taxon>
        <taxon>Rhabditida</taxon>
        <taxon>Tylenchina</taxon>
        <taxon>Tylenchomorpha</taxon>
        <taxon>Tylenchoidea</taxon>
        <taxon>Heteroderidae</taxon>
        <taxon>Heteroderinae</taxon>
        <taxon>Heterodera</taxon>
    </lineage>
</organism>
<accession>A0ABD2JCJ7</accession>
<gene>
    <name evidence="2" type="ORF">niasHT_023867</name>
</gene>
<feature type="compositionally biased region" description="Polar residues" evidence="1">
    <location>
        <begin position="168"/>
        <end position="186"/>
    </location>
</feature>
<feature type="compositionally biased region" description="Basic and acidic residues" evidence="1">
    <location>
        <begin position="117"/>
        <end position="128"/>
    </location>
</feature>
<comment type="caution">
    <text evidence="2">The sequence shown here is derived from an EMBL/GenBank/DDBJ whole genome shotgun (WGS) entry which is preliminary data.</text>
</comment>
<evidence type="ECO:0000313" key="2">
    <source>
        <dbReference type="EMBL" id="KAL3088307.1"/>
    </source>
</evidence>
<feature type="compositionally biased region" description="Acidic residues" evidence="1">
    <location>
        <begin position="187"/>
        <end position="196"/>
    </location>
</feature>
<feature type="compositionally biased region" description="Low complexity" evidence="1">
    <location>
        <begin position="231"/>
        <end position="241"/>
    </location>
</feature>
<feature type="compositionally biased region" description="Gly residues" evidence="1">
    <location>
        <begin position="565"/>
        <end position="575"/>
    </location>
</feature>
<feature type="region of interest" description="Disordered" evidence="1">
    <location>
        <begin position="537"/>
        <end position="586"/>
    </location>
</feature>
<name>A0ABD2JCJ7_9BILA</name>
<feature type="compositionally biased region" description="Polar residues" evidence="1">
    <location>
        <begin position="22"/>
        <end position="36"/>
    </location>
</feature>
<dbReference type="Proteomes" id="UP001620626">
    <property type="component" value="Unassembled WGS sequence"/>
</dbReference>
<feature type="compositionally biased region" description="Low complexity" evidence="1">
    <location>
        <begin position="400"/>
        <end position="409"/>
    </location>
</feature>
<protein>
    <submittedName>
        <fullName evidence="2">Uncharacterized protein</fullName>
    </submittedName>
</protein>
<reference evidence="2 3" key="1">
    <citation type="submission" date="2024-10" db="EMBL/GenBank/DDBJ databases">
        <authorList>
            <person name="Kim D."/>
        </authorList>
    </citation>
    <scope>NUCLEOTIDE SEQUENCE [LARGE SCALE GENOMIC DNA]</scope>
    <source>
        <strain evidence="2">BH-2024</strain>
    </source>
</reference>
<feature type="region of interest" description="Disordered" evidence="1">
    <location>
        <begin position="1"/>
        <end position="60"/>
    </location>
</feature>
<feature type="compositionally biased region" description="Polar residues" evidence="1">
    <location>
        <begin position="367"/>
        <end position="378"/>
    </location>
</feature>
<evidence type="ECO:0000313" key="3">
    <source>
        <dbReference type="Proteomes" id="UP001620626"/>
    </source>
</evidence>
<keyword evidence="3" id="KW-1185">Reference proteome</keyword>
<proteinExistence type="predicted"/>
<feature type="compositionally biased region" description="Basic and acidic residues" evidence="1">
    <location>
        <begin position="1"/>
        <end position="17"/>
    </location>
</feature>
<dbReference type="EMBL" id="JBICBT010001002">
    <property type="protein sequence ID" value="KAL3088307.1"/>
    <property type="molecule type" value="Genomic_DNA"/>
</dbReference>
<dbReference type="AlphaFoldDB" id="A0ABD2JCJ7"/>
<feature type="region of interest" description="Disordered" evidence="1">
    <location>
        <begin position="84"/>
        <end position="241"/>
    </location>
</feature>
<evidence type="ECO:0000256" key="1">
    <source>
        <dbReference type="SAM" id="MobiDB-lite"/>
    </source>
</evidence>
<feature type="compositionally biased region" description="Low complexity" evidence="1">
    <location>
        <begin position="544"/>
        <end position="553"/>
    </location>
</feature>
<sequence length="586" mass="62766">MEEEREKANLRKWREGGGEGPATTQYSFPCQESSSRPPGREAALGDGQQADARWAKKTDGRIFRKEFVGAQNLEMLGKLVSKFKRQTLQDGSESPPGKSSPPLSGGRGDGPMRRSARLNEKAAAERTADGSGGFSSHSPPNTRSRRAQLSVMEDIRKNIAASDRRTRSNAQSESAVPQAQPTCDSGTESDDDELEMLDSMSNTSMKSLSRSNGKMLDEEDDECDDGFTGRSPPTLTSSPPLISEIDTSSWDSCGCESGIVLRDSAERDDASRNVDLLEAAFGGGELTIKPKTMTREGGQHPAGTTPVQSKNAFPTHFCSMPIDFSALRNSELLLSDPLPGGDDAPTPIGSQRESGRGAILMDAHLARSQNSHQSQQTEGADHPGSHQGAFRRVLRRTRRNSNGGSSGPSVAARTISPQLSVGLGEKRRWENTPNAEQQQQLSRMELSALPIAARTRGSLMGGAAQTGDANAIAVAAPGNELLRPVLTAARRTRVRVLYSSQQRPMVASQQQHHIGRHGQMALALGQSPPAMLFVANKRGRHSSKSSNSPHRPSLNFDKMRKRMLNGGGGANGPSNGGESAVKAGDE</sequence>
<feature type="compositionally biased region" description="Polar residues" evidence="1">
    <location>
        <begin position="202"/>
        <end position="212"/>
    </location>
</feature>
<feature type="region of interest" description="Disordered" evidence="1">
    <location>
        <begin position="289"/>
        <end position="309"/>
    </location>
</feature>
<feature type="compositionally biased region" description="Low complexity" evidence="1">
    <location>
        <begin position="91"/>
        <end position="104"/>
    </location>
</feature>
<feature type="compositionally biased region" description="Basic and acidic residues" evidence="1">
    <location>
        <begin position="153"/>
        <end position="166"/>
    </location>
</feature>
<feature type="region of interest" description="Disordered" evidence="1">
    <location>
        <begin position="367"/>
        <end position="436"/>
    </location>
</feature>